<dbReference type="AlphaFoldDB" id="A0A3N4ILU8"/>
<evidence type="ECO:0000256" key="1">
    <source>
        <dbReference type="ARBA" id="ARBA00003195"/>
    </source>
</evidence>
<dbReference type="EMBL" id="ML119647">
    <property type="protein sequence ID" value="RPA87103.1"/>
    <property type="molecule type" value="Genomic_DNA"/>
</dbReference>
<keyword evidence="8" id="KW-0679">Respiratory chain</keyword>
<dbReference type="InterPro" id="IPR019342">
    <property type="entry name" value="NADH_UbQ_OxRdtase_FeS-su5"/>
</dbReference>
<protein>
    <recommendedName>
        <fullName evidence="6">NADH dehydrogenase [ubiquinone] iron-sulfur protein 5</fullName>
    </recommendedName>
    <alternativeName>
        <fullName evidence="14">Complex I-15 kDa</fullName>
    </alternativeName>
    <alternativeName>
        <fullName evidence="15">NADH-ubiquinone oxidoreductase 15 kDa subunit</fullName>
    </alternativeName>
</protein>
<keyword evidence="17" id="KW-0830">Ubiquinone</keyword>
<dbReference type="STRING" id="1160509.A0A3N4ILU8"/>
<keyword evidence="13 16" id="KW-1015">Disulfide bond</keyword>
<evidence type="ECO:0000313" key="18">
    <source>
        <dbReference type="Proteomes" id="UP000275078"/>
    </source>
</evidence>
<evidence type="ECO:0000256" key="4">
    <source>
        <dbReference type="ARBA" id="ARBA00007372"/>
    </source>
</evidence>
<comment type="function">
    <text evidence="1">Accessory subunit of the mitochondrial membrane respiratory chain NADH dehydrogenase (Complex I), that is believed not to be involved in catalysis. Complex I functions in the transfer of electrons from NADH to the respiratory chain. The immediate electron acceptor for the enzyme is believed to be ubiquinone.</text>
</comment>
<dbReference type="PROSITE" id="PS51808">
    <property type="entry name" value="CHCH"/>
    <property type="match status" value="1"/>
</dbReference>
<dbReference type="PANTHER" id="PTHR15224">
    <property type="entry name" value="NADH DEHYDROGENASE [UBIQUINONE] IRON-SULFUR PROTEIN 5"/>
    <property type="match status" value="1"/>
</dbReference>
<evidence type="ECO:0000256" key="13">
    <source>
        <dbReference type="ARBA" id="ARBA00023157"/>
    </source>
</evidence>
<proteinExistence type="inferred from homology"/>
<evidence type="ECO:0000256" key="15">
    <source>
        <dbReference type="ARBA" id="ARBA00032739"/>
    </source>
</evidence>
<evidence type="ECO:0000256" key="2">
    <source>
        <dbReference type="ARBA" id="ARBA00004569"/>
    </source>
</evidence>
<evidence type="ECO:0000256" key="12">
    <source>
        <dbReference type="ARBA" id="ARBA00023136"/>
    </source>
</evidence>
<keyword evidence="12" id="KW-0472">Membrane</keyword>
<accession>A0A3N4ILU8</accession>
<evidence type="ECO:0000256" key="3">
    <source>
        <dbReference type="ARBA" id="ARBA00004637"/>
    </source>
</evidence>
<dbReference type="PANTHER" id="PTHR15224:SF1">
    <property type="entry name" value="NADH DEHYDROGENASE [UBIQUINONE] IRON-SULFUR PROTEIN 5"/>
    <property type="match status" value="1"/>
</dbReference>
<dbReference type="GO" id="GO:0005743">
    <property type="term" value="C:mitochondrial inner membrane"/>
    <property type="evidence" value="ECO:0007669"/>
    <property type="project" value="UniProtKB-SubCell"/>
</dbReference>
<evidence type="ECO:0000256" key="16">
    <source>
        <dbReference type="PIRSR" id="PIRSR619342-50"/>
    </source>
</evidence>
<evidence type="ECO:0000256" key="14">
    <source>
        <dbReference type="ARBA" id="ARBA00031222"/>
    </source>
</evidence>
<keyword evidence="11" id="KW-0496">Mitochondrion</keyword>
<evidence type="ECO:0000256" key="9">
    <source>
        <dbReference type="ARBA" id="ARBA00022792"/>
    </source>
</evidence>
<keyword evidence="18" id="KW-1185">Reference proteome</keyword>
<evidence type="ECO:0000256" key="11">
    <source>
        <dbReference type="ARBA" id="ARBA00023128"/>
    </source>
</evidence>
<comment type="subunit">
    <text evidence="5">Mammalian complex I is composed of 45 different subunits. This is a component of the iron-sulfur (IP) fragment of the enzyme.</text>
</comment>
<sequence>MASGFGINGGVGRCFPFWQDLLSCYVVNTNPQNDDGKWKCVPQMEDYYECLHHRKEMDKTKAMQIAFNKWEKEHPEELAKKRERQVGEMKSLGLLVKNK</sequence>
<feature type="disulfide bond" evidence="16">
    <location>
        <begin position="14"/>
        <end position="50"/>
    </location>
</feature>
<keyword evidence="7" id="KW-0813">Transport</keyword>
<evidence type="ECO:0000256" key="6">
    <source>
        <dbReference type="ARBA" id="ARBA00013482"/>
    </source>
</evidence>
<keyword evidence="9" id="KW-0999">Mitochondrion inner membrane</keyword>
<evidence type="ECO:0000256" key="10">
    <source>
        <dbReference type="ARBA" id="ARBA00022982"/>
    </source>
</evidence>
<feature type="disulfide bond" evidence="16">
    <location>
        <begin position="24"/>
        <end position="40"/>
    </location>
</feature>
<dbReference type="Proteomes" id="UP000275078">
    <property type="component" value="Unassembled WGS sequence"/>
</dbReference>
<dbReference type="CDD" id="cd24141">
    <property type="entry name" value="NDUFS5-like"/>
    <property type="match status" value="1"/>
</dbReference>
<evidence type="ECO:0000256" key="5">
    <source>
        <dbReference type="ARBA" id="ARBA00011261"/>
    </source>
</evidence>
<name>A0A3N4ILU8_ASCIM</name>
<keyword evidence="10" id="KW-0249">Electron transport</keyword>
<evidence type="ECO:0000313" key="17">
    <source>
        <dbReference type="EMBL" id="RPA87103.1"/>
    </source>
</evidence>
<evidence type="ECO:0000256" key="7">
    <source>
        <dbReference type="ARBA" id="ARBA00022448"/>
    </source>
</evidence>
<dbReference type="GO" id="GO:0005758">
    <property type="term" value="C:mitochondrial intermembrane space"/>
    <property type="evidence" value="ECO:0007669"/>
    <property type="project" value="UniProtKB-SubCell"/>
</dbReference>
<dbReference type="OrthoDB" id="9992197at2759"/>
<evidence type="ECO:0000256" key="8">
    <source>
        <dbReference type="ARBA" id="ARBA00022660"/>
    </source>
</evidence>
<organism evidence="17 18">
    <name type="scientific">Ascobolus immersus RN42</name>
    <dbReference type="NCBI Taxonomy" id="1160509"/>
    <lineage>
        <taxon>Eukaryota</taxon>
        <taxon>Fungi</taxon>
        <taxon>Dikarya</taxon>
        <taxon>Ascomycota</taxon>
        <taxon>Pezizomycotina</taxon>
        <taxon>Pezizomycetes</taxon>
        <taxon>Pezizales</taxon>
        <taxon>Ascobolaceae</taxon>
        <taxon>Ascobolus</taxon>
    </lineage>
</organism>
<gene>
    <name evidence="17" type="ORF">BJ508DRAFT_410660</name>
</gene>
<reference evidence="17 18" key="1">
    <citation type="journal article" date="2018" name="Nat. Ecol. Evol.">
        <title>Pezizomycetes genomes reveal the molecular basis of ectomycorrhizal truffle lifestyle.</title>
        <authorList>
            <person name="Murat C."/>
            <person name="Payen T."/>
            <person name="Noel B."/>
            <person name="Kuo A."/>
            <person name="Morin E."/>
            <person name="Chen J."/>
            <person name="Kohler A."/>
            <person name="Krizsan K."/>
            <person name="Balestrini R."/>
            <person name="Da Silva C."/>
            <person name="Montanini B."/>
            <person name="Hainaut M."/>
            <person name="Levati E."/>
            <person name="Barry K.W."/>
            <person name="Belfiori B."/>
            <person name="Cichocki N."/>
            <person name="Clum A."/>
            <person name="Dockter R.B."/>
            <person name="Fauchery L."/>
            <person name="Guy J."/>
            <person name="Iotti M."/>
            <person name="Le Tacon F."/>
            <person name="Lindquist E.A."/>
            <person name="Lipzen A."/>
            <person name="Malagnac F."/>
            <person name="Mello A."/>
            <person name="Molinier V."/>
            <person name="Miyauchi S."/>
            <person name="Poulain J."/>
            <person name="Riccioni C."/>
            <person name="Rubini A."/>
            <person name="Sitrit Y."/>
            <person name="Splivallo R."/>
            <person name="Traeger S."/>
            <person name="Wang M."/>
            <person name="Zifcakova L."/>
            <person name="Wipf D."/>
            <person name="Zambonelli A."/>
            <person name="Paolocci F."/>
            <person name="Nowrousian M."/>
            <person name="Ottonello S."/>
            <person name="Baldrian P."/>
            <person name="Spatafora J.W."/>
            <person name="Henrissat B."/>
            <person name="Nagy L.G."/>
            <person name="Aury J.M."/>
            <person name="Wincker P."/>
            <person name="Grigoriev I.V."/>
            <person name="Bonfante P."/>
            <person name="Martin F.M."/>
        </authorList>
    </citation>
    <scope>NUCLEOTIDE SEQUENCE [LARGE SCALE GENOMIC DNA]</scope>
    <source>
        <strain evidence="17 18">RN42</strain>
    </source>
</reference>
<dbReference type="GO" id="GO:0032981">
    <property type="term" value="P:mitochondrial respiratory chain complex I assembly"/>
    <property type="evidence" value="ECO:0007669"/>
    <property type="project" value="TreeGrafter"/>
</dbReference>
<comment type="similarity">
    <text evidence="4">Belongs to the complex I NDUFS5 subunit family.</text>
</comment>
<comment type="subcellular location">
    <subcellularLocation>
        <location evidence="3">Mitochondrion inner membrane</location>
        <topology evidence="3">Peripheral membrane protein</topology>
    </subcellularLocation>
    <subcellularLocation>
        <location evidence="2">Mitochondrion intermembrane space</location>
    </subcellularLocation>
</comment>